<protein>
    <submittedName>
        <fullName evidence="1">Uncharacterized protein</fullName>
    </submittedName>
</protein>
<organism evidence="1">
    <name type="scientific">Anguilla anguilla</name>
    <name type="common">European freshwater eel</name>
    <name type="synonym">Muraena anguilla</name>
    <dbReference type="NCBI Taxonomy" id="7936"/>
    <lineage>
        <taxon>Eukaryota</taxon>
        <taxon>Metazoa</taxon>
        <taxon>Chordata</taxon>
        <taxon>Craniata</taxon>
        <taxon>Vertebrata</taxon>
        <taxon>Euteleostomi</taxon>
        <taxon>Actinopterygii</taxon>
        <taxon>Neopterygii</taxon>
        <taxon>Teleostei</taxon>
        <taxon>Anguilliformes</taxon>
        <taxon>Anguillidae</taxon>
        <taxon>Anguilla</taxon>
    </lineage>
</organism>
<name>A0A0E9XJS1_ANGAN</name>
<reference evidence="1" key="2">
    <citation type="journal article" date="2015" name="Fish Shellfish Immunol.">
        <title>Early steps in the European eel (Anguilla anguilla)-Vibrio vulnificus interaction in the gills: Role of the RtxA13 toxin.</title>
        <authorList>
            <person name="Callol A."/>
            <person name="Pajuelo D."/>
            <person name="Ebbesson L."/>
            <person name="Teles M."/>
            <person name="MacKenzie S."/>
            <person name="Amaro C."/>
        </authorList>
    </citation>
    <scope>NUCLEOTIDE SEQUENCE</scope>
</reference>
<dbReference type="EMBL" id="GBXM01005605">
    <property type="protein sequence ID" value="JAI02973.1"/>
    <property type="molecule type" value="Transcribed_RNA"/>
</dbReference>
<sequence length="52" mass="6160">MCTHIDMKTVFLIKQTVNYFQNIFVYSHIYSNLLRHENIYGVLEKIGGKIIL</sequence>
<evidence type="ECO:0000313" key="1">
    <source>
        <dbReference type="EMBL" id="JAI02973.1"/>
    </source>
</evidence>
<reference evidence="1" key="1">
    <citation type="submission" date="2014-11" db="EMBL/GenBank/DDBJ databases">
        <authorList>
            <person name="Amaro Gonzalez C."/>
        </authorList>
    </citation>
    <scope>NUCLEOTIDE SEQUENCE</scope>
</reference>
<accession>A0A0E9XJS1</accession>
<dbReference type="AlphaFoldDB" id="A0A0E9XJS1"/>
<proteinExistence type="predicted"/>